<dbReference type="InterPro" id="IPR004089">
    <property type="entry name" value="MCPsignal_dom"/>
</dbReference>
<dbReference type="SMART" id="SM00304">
    <property type="entry name" value="HAMP"/>
    <property type="match status" value="1"/>
</dbReference>
<dbReference type="CDD" id="cd06225">
    <property type="entry name" value="HAMP"/>
    <property type="match status" value="1"/>
</dbReference>
<dbReference type="PROSITE" id="PS50885">
    <property type="entry name" value="HAMP"/>
    <property type="match status" value="1"/>
</dbReference>
<dbReference type="PROSITE" id="PS50192">
    <property type="entry name" value="T_SNARE"/>
    <property type="match status" value="1"/>
</dbReference>
<dbReference type="Proteomes" id="UP000244081">
    <property type="component" value="Unassembled WGS sequence"/>
</dbReference>
<feature type="domain" description="Methyl-accepting transducer" evidence="8">
    <location>
        <begin position="301"/>
        <end position="544"/>
    </location>
</feature>
<dbReference type="Gene3D" id="6.10.340.10">
    <property type="match status" value="1"/>
</dbReference>
<dbReference type="GO" id="GO:0005886">
    <property type="term" value="C:plasma membrane"/>
    <property type="evidence" value="ECO:0007669"/>
    <property type="project" value="UniProtKB-SubCell"/>
</dbReference>
<protein>
    <submittedName>
        <fullName evidence="11">Methyl-accepting chemotaxis protein</fullName>
    </submittedName>
</protein>
<evidence type="ECO:0000256" key="2">
    <source>
        <dbReference type="ARBA" id="ARBA00022519"/>
    </source>
</evidence>
<dbReference type="SMART" id="SM00283">
    <property type="entry name" value="MA"/>
    <property type="match status" value="1"/>
</dbReference>
<dbReference type="PANTHER" id="PTHR32089:SF112">
    <property type="entry name" value="LYSOZYME-LIKE PROTEIN-RELATED"/>
    <property type="match status" value="1"/>
</dbReference>
<keyword evidence="6" id="KW-0175">Coiled coil</keyword>
<keyword evidence="2" id="KW-0997">Cell inner membrane</keyword>
<dbReference type="InterPro" id="IPR004090">
    <property type="entry name" value="Chemotax_Me-accpt_rcpt"/>
</dbReference>
<feature type="transmembrane region" description="Helical" evidence="7">
    <location>
        <begin position="12"/>
        <end position="34"/>
    </location>
</feature>
<evidence type="ECO:0000256" key="5">
    <source>
        <dbReference type="PROSITE-ProRule" id="PRU00284"/>
    </source>
</evidence>
<evidence type="ECO:0000256" key="1">
    <source>
        <dbReference type="ARBA" id="ARBA00004429"/>
    </source>
</evidence>
<comment type="caution">
    <text evidence="11">The sequence shown here is derived from an EMBL/GenBank/DDBJ whole genome shotgun (WGS) entry which is preliminary data.</text>
</comment>
<keyword evidence="7" id="KW-0812">Transmembrane</keyword>
<reference evidence="11 12" key="1">
    <citation type="submission" date="2018-04" db="EMBL/GenBank/DDBJ databases">
        <title>Genomic Encyclopedia of Archaeal and Bacterial Type Strains, Phase II (KMG-II): from individual species to whole genera.</title>
        <authorList>
            <person name="Goeker M."/>
        </authorList>
    </citation>
    <scope>NUCLEOTIDE SEQUENCE [LARGE SCALE GENOMIC DNA]</scope>
    <source>
        <strain evidence="11 12">DSM 23382</strain>
    </source>
</reference>
<keyword evidence="3 5" id="KW-0807">Transducer</keyword>
<dbReference type="AlphaFoldDB" id="A0A2T5VED8"/>
<dbReference type="Pfam" id="PF12729">
    <property type="entry name" value="4HB_MCP_1"/>
    <property type="match status" value="1"/>
</dbReference>
<dbReference type="OrthoDB" id="8482111at2"/>
<dbReference type="Gene3D" id="1.10.287.950">
    <property type="entry name" value="Methyl-accepting chemotaxis protein"/>
    <property type="match status" value="1"/>
</dbReference>
<comment type="similarity">
    <text evidence="4">Belongs to the methyl-accepting chemotaxis (MCP) protein family.</text>
</comment>
<sequence>MSLANMSISRKIVVIVALISVFSIANSVIGFVFLNRVGGAVVSVDETAGQVRMGARMNQDALELSRSEYRIAAEPDALDEVSAAVARSKASFLDRYERAMKDAGARQRQLLDEARSAFDRYTEKLEETLSLARDASNEDVAALRDRLAQRVAENRSLVTDMRSRLAAFVSYNDTKGERASRDAADTSSFASAAVVLLAAAGVVGGFALAIFVSRRFVVAPVTRLVAGLKRLAAGDFELSIDYVEREDEIGDIAKAMLVFKENALERQKLRAEQEAEMHVKAERAERIANLTARFRGEVDESLNVLSSASTELEATAQSLAATAEETANQSSSVAAASSQASSNVETVASAAEEMTASIKEVSSQVLKTSELAGSARTHVSSATGRVSSLNTGAEAIGEVISLISSIAEQTNLLALNATIEAARAGEAGRGFAVVAAEVKELANQTSKATEEITTQISKMQEDVQSTVPMIETIAHVIGNLSEISAAVASAAEEQASTTEEIARNVNEAARGTGEVSRNVVSLNEAAETSSAATTQVLATARSVADKSERLNAQVTDFIREIQAA</sequence>
<keyword evidence="7" id="KW-1133">Transmembrane helix</keyword>
<evidence type="ECO:0000313" key="11">
    <source>
        <dbReference type="EMBL" id="PTW62125.1"/>
    </source>
</evidence>
<feature type="coiled-coil region" evidence="6">
    <location>
        <begin position="93"/>
        <end position="138"/>
    </location>
</feature>
<evidence type="ECO:0000313" key="12">
    <source>
        <dbReference type="Proteomes" id="UP000244081"/>
    </source>
</evidence>
<feature type="domain" description="HAMP" evidence="10">
    <location>
        <begin position="215"/>
        <end position="268"/>
    </location>
</feature>
<feature type="transmembrane region" description="Helical" evidence="7">
    <location>
        <begin position="189"/>
        <end position="213"/>
    </location>
</feature>
<dbReference type="InterPro" id="IPR024478">
    <property type="entry name" value="HlyB_4HB_MCP"/>
</dbReference>
<evidence type="ECO:0000256" key="3">
    <source>
        <dbReference type="ARBA" id="ARBA00023224"/>
    </source>
</evidence>
<keyword evidence="7" id="KW-0472">Membrane</keyword>
<keyword evidence="2" id="KW-1003">Cell membrane</keyword>
<dbReference type="RefSeq" id="WP_107987739.1">
    <property type="nucleotide sequence ID" value="NZ_QAYG01000001.1"/>
</dbReference>
<dbReference type="GO" id="GO:0007165">
    <property type="term" value="P:signal transduction"/>
    <property type="evidence" value="ECO:0007669"/>
    <property type="project" value="UniProtKB-KW"/>
</dbReference>
<dbReference type="Pfam" id="PF00672">
    <property type="entry name" value="HAMP"/>
    <property type="match status" value="1"/>
</dbReference>
<proteinExistence type="inferred from homology"/>
<dbReference type="GO" id="GO:0004888">
    <property type="term" value="F:transmembrane signaling receptor activity"/>
    <property type="evidence" value="ECO:0007669"/>
    <property type="project" value="InterPro"/>
</dbReference>
<evidence type="ECO:0000259" key="9">
    <source>
        <dbReference type="PROSITE" id="PS50192"/>
    </source>
</evidence>
<evidence type="ECO:0000256" key="4">
    <source>
        <dbReference type="ARBA" id="ARBA00029447"/>
    </source>
</evidence>
<dbReference type="Pfam" id="PF00015">
    <property type="entry name" value="MCPsignal"/>
    <property type="match status" value="1"/>
</dbReference>
<keyword evidence="12" id="KW-1185">Reference proteome</keyword>
<evidence type="ECO:0000259" key="8">
    <source>
        <dbReference type="PROSITE" id="PS50111"/>
    </source>
</evidence>
<feature type="domain" description="T-SNARE coiled-coil homology" evidence="9">
    <location>
        <begin position="460"/>
        <end position="522"/>
    </location>
</feature>
<dbReference type="GO" id="GO:0006935">
    <property type="term" value="P:chemotaxis"/>
    <property type="evidence" value="ECO:0007669"/>
    <property type="project" value="InterPro"/>
</dbReference>
<dbReference type="SUPFAM" id="SSF58104">
    <property type="entry name" value="Methyl-accepting chemotaxis protein (MCP) signaling domain"/>
    <property type="match status" value="1"/>
</dbReference>
<name>A0A2T5VED8_9HYPH</name>
<comment type="subcellular location">
    <subcellularLocation>
        <location evidence="1">Cell inner membrane</location>
        <topology evidence="1">Multi-pass membrane protein</topology>
    </subcellularLocation>
</comment>
<dbReference type="PROSITE" id="PS50111">
    <property type="entry name" value="CHEMOTAXIS_TRANSDUC_2"/>
    <property type="match status" value="1"/>
</dbReference>
<organism evidence="11 12">
    <name type="scientific">Breoghania corrubedonensis</name>
    <dbReference type="NCBI Taxonomy" id="665038"/>
    <lineage>
        <taxon>Bacteria</taxon>
        <taxon>Pseudomonadati</taxon>
        <taxon>Pseudomonadota</taxon>
        <taxon>Alphaproteobacteria</taxon>
        <taxon>Hyphomicrobiales</taxon>
        <taxon>Stappiaceae</taxon>
        <taxon>Breoghania</taxon>
    </lineage>
</organism>
<evidence type="ECO:0000256" key="6">
    <source>
        <dbReference type="SAM" id="Coils"/>
    </source>
</evidence>
<evidence type="ECO:0000256" key="7">
    <source>
        <dbReference type="SAM" id="Phobius"/>
    </source>
</evidence>
<gene>
    <name evidence="11" type="ORF">C8N35_101160</name>
</gene>
<dbReference type="InterPro" id="IPR003660">
    <property type="entry name" value="HAMP_dom"/>
</dbReference>
<evidence type="ECO:0000259" key="10">
    <source>
        <dbReference type="PROSITE" id="PS50885"/>
    </source>
</evidence>
<dbReference type="EMBL" id="QAYG01000001">
    <property type="protein sequence ID" value="PTW62125.1"/>
    <property type="molecule type" value="Genomic_DNA"/>
</dbReference>
<dbReference type="PANTHER" id="PTHR32089">
    <property type="entry name" value="METHYL-ACCEPTING CHEMOTAXIS PROTEIN MCPB"/>
    <property type="match status" value="1"/>
</dbReference>
<dbReference type="PRINTS" id="PR00260">
    <property type="entry name" value="CHEMTRNSDUCR"/>
</dbReference>
<dbReference type="InterPro" id="IPR000727">
    <property type="entry name" value="T_SNARE_dom"/>
</dbReference>
<accession>A0A2T5VED8</accession>